<dbReference type="InterPro" id="IPR018097">
    <property type="entry name" value="EGF_Ca-bd_CS"/>
</dbReference>
<keyword evidence="12 15" id="KW-1015">Disulfide bond</keyword>
<keyword evidence="9" id="KW-0130">Cell adhesion</keyword>
<evidence type="ECO:0000256" key="4">
    <source>
        <dbReference type="ARBA" id="ARBA00022536"/>
    </source>
</evidence>
<dbReference type="Gene3D" id="2.10.25.10">
    <property type="entry name" value="Laminin"/>
    <property type="match status" value="4"/>
</dbReference>
<evidence type="ECO:0000313" key="21">
    <source>
        <dbReference type="Proteomes" id="UP000828390"/>
    </source>
</evidence>
<feature type="compositionally biased region" description="Basic and acidic residues" evidence="16">
    <location>
        <begin position="1506"/>
        <end position="1516"/>
    </location>
</feature>
<evidence type="ECO:0000256" key="11">
    <source>
        <dbReference type="ARBA" id="ARBA00023136"/>
    </source>
</evidence>
<feature type="domain" description="EGF-like" evidence="18">
    <location>
        <begin position="661"/>
        <end position="697"/>
    </location>
</feature>
<dbReference type="SMART" id="SM00181">
    <property type="entry name" value="EGF"/>
    <property type="match status" value="5"/>
</dbReference>
<evidence type="ECO:0000256" key="9">
    <source>
        <dbReference type="ARBA" id="ARBA00022889"/>
    </source>
</evidence>
<feature type="domain" description="Cadherin" evidence="19">
    <location>
        <begin position="565"/>
        <end position="657"/>
    </location>
</feature>
<dbReference type="EMBL" id="JAIWYP010000013">
    <property type="protein sequence ID" value="KAH3717058.1"/>
    <property type="molecule type" value="Genomic_DNA"/>
</dbReference>
<evidence type="ECO:0000256" key="3">
    <source>
        <dbReference type="ARBA" id="ARBA00022525"/>
    </source>
</evidence>
<organism evidence="20 21">
    <name type="scientific">Dreissena polymorpha</name>
    <name type="common">Zebra mussel</name>
    <name type="synonym">Mytilus polymorpha</name>
    <dbReference type="NCBI Taxonomy" id="45954"/>
    <lineage>
        <taxon>Eukaryota</taxon>
        <taxon>Metazoa</taxon>
        <taxon>Spiralia</taxon>
        <taxon>Lophotrochozoa</taxon>
        <taxon>Mollusca</taxon>
        <taxon>Bivalvia</taxon>
        <taxon>Autobranchia</taxon>
        <taxon>Heteroconchia</taxon>
        <taxon>Euheterodonta</taxon>
        <taxon>Imparidentia</taxon>
        <taxon>Neoheterodontei</taxon>
        <taxon>Myida</taxon>
        <taxon>Dreissenoidea</taxon>
        <taxon>Dreissenidae</taxon>
        <taxon>Dreissena</taxon>
    </lineage>
</organism>
<evidence type="ECO:0000256" key="8">
    <source>
        <dbReference type="ARBA" id="ARBA00022837"/>
    </source>
</evidence>
<dbReference type="PROSITE" id="PS00022">
    <property type="entry name" value="EGF_1"/>
    <property type="match status" value="3"/>
</dbReference>
<feature type="non-terminal residue" evidence="20">
    <location>
        <position position="1"/>
    </location>
</feature>
<feature type="domain" description="Cadherin" evidence="19">
    <location>
        <begin position="462"/>
        <end position="564"/>
    </location>
</feature>
<keyword evidence="3" id="KW-0964">Secreted</keyword>
<dbReference type="Gene3D" id="2.60.40.60">
    <property type="entry name" value="Cadherins"/>
    <property type="match status" value="10"/>
</dbReference>
<feature type="region of interest" description="Disordered" evidence="16">
    <location>
        <begin position="1475"/>
        <end position="1516"/>
    </location>
</feature>
<evidence type="ECO:0008006" key="22">
    <source>
        <dbReference type="Google" id="ProtNLM"/>
    </source>
</evidence>
<evidence type="ECO:0000256" key="10">
    <source>
        <dbReference type="ARBA" id="ARBA00022989"/>
    </source>
</evidence>
<comment type="caution">
    <text evidence="15">Lacks conserved residue(s) required for the propagation of feature annotation.</text>
</comment>
<keyword evidence="21" id="KW-1185">Reference proteome</keyword>
<gene>
    <name evidence="20" type="ORF">DPMN_059838</name>
</gene>
<dbReference type="GO" id="GO:0005886">
    <property type="term" value="C:plasma membrane"/>
    <property type="evidence" value="ECO:0007669"/>
    <property type="project" value="InterPro"/>
</dbReference>
<keyword evidence="4 15" id="KW-0245">EGF-like domain</keyword>
<evidence type="ECO:0000313" key="20">
    <source>
        <dbReference type="EMBL" id="KAH3717058.1"/>
    </source>
</evidence>
<name>A0A9D4C4T5_DREPO</name>
<dbReference type="CDD" id="cd00054">
    <property type="entry name" value="EGF_CA"/>
    <property type="match status" value="3"/>
</dbReference>
<evidence type="ECO:0000259" key="18">
    <source>
        <dbReference type="PROSITE" id="PS50026"/>
    </source>
</evidence>
<dbReference type="Pfam" id="PF12661">
    <property type="entry name" value="hEGF"/>
    <property type="match status" value="1"/>
</dbReference>
<dbReference type="PROSITE" id="PS00010">
    <property type="entry name" value="ASX_HYDROXYL"/>
    <property type="match status" value="1"/>
</dbReference>
<evidence type="ECO:0000256" key="16">
    <source>
        <dbReference type="SAM" id="MobiDB-lite"/>
    </source>
</evidence>
<feature type="transmembrane region" description="Helical" evidence="17">
    <location>
        <begin position="1443"/>
        <end position="1470"/>
    </location>
</feature>
<keyword evidence="11 17" id="KW-0472">Membrane</keyword>
<feature type="domain" description="Cadherin" evidence="19">
    <location>
        <begin position="706"/>
        <end position="808"/>
    </location>
</feature>
<feature type="disulfide bond" evidence="15">
    <location>
        <begin position="687"/>
        <end position="696"/>
    </location>
</feature>
<dbReference type="Pfam" id="PF00028">
    <property type="entry name" value="Cadherin"/>
    <property type="match status" value="7"/>
</dbReference>
<dbReference type="PROSITE" id="PS01186">
    <property type="entry name" value="EGF_2"/>
    <property type="match status" value="2"/>
</dbReference>
<dbReference type="SMART" id="SM00179">
    <property type="entry name" value="EGF_CA"/>
    <property type="match status" value="4"/>
</dbReference>
<evidence type="ECO:0000256" key="17">
    <source>
        <dbReference type="SAM" id="Phobius"/>
    </source>
</evidence>
<dbReference type="SUPFAM" id="SSF49313">
    <property type="entry name" value="Cadherin-like"/>
    <property type="match status" value="10"/>
</dbReference>
<dbReference type="GO" id="GO:0005509">
    <property type="term" value="F:calcium ion binding"/>
    <property type="evidence" value="ECO:0007669"/>
    <property type="project" value="UniProtKB-UniRule"/>
</dbReference>
<evidence type="ECO:0000256" key="1">
    <source>
        <dbReference type="ARBA" id="ARBA00004370"/>
    </source>
</evidence>
<dbReference type="PROSITE" id="PS50268">
    <property type="entry name" value="CADHERIN_2"/>
    <property type="match status" value="10"/>
</dbReference>
<feature type="domain" description="Cadherin" evidence="19">
    <location>
        <begin position="359"/>
        <end position="465"/>
    </location>
</feature>
<dbReference type="InterPro" id="IPR000742">
    <property type="entry name" value="EGF"/>
</dbReference>
<reference evidence="20" key="1">
    <citation type="journal article" date="2019" name="bioRxiv">
        <title>The Genome of the Zebra Mussel, Dreissena polymorpha: A Resource for Invasive Species Research.</title>
        <authorList>
            <person name="McCartney M.A."/>
            <person name="Auch B."/>
            <person name="Kono T."/>
            <person name="Mallez S."/>
            <person name="Zhang Y."/>
            <person name="Obille A."/>
            <person name="Becker A."/>
            <person name="Abrahante J.E."/>
            <person name="Garbe J."/>
            <person name="Badalamenti J.P."/>
            <person name="Herman A."/>
            <person name="Mangelson H."/>
            <person name="Liachko I."/>
            <person name="Sullivan S."/>
            <person name="Sone E.D."/>
            <person name="Koren S."/>
            <person name="Silverstein K.A.T."/>
            <person name="Beckman K.B."/>
            <person name="Gohl D.M."/>
        </authorList>
    </citation>
    <scope>NUCLEOTIDE SEQUENCE</scope>
    <source>
        <strain evidence="20">Duluth1</strain>
        <tissue evidence="20">Whole animal</tissue>
    </source>
</reference>
<feature type="disulfide bond" evidence="15">
    <location>
        <begin position="1137"/>
        <end position="1146"/>
    </location>
</feature>
<feature type="domain" description="Cadherin" evidence="19">
    <location>
        <begin position="52"/>
        <end position="154"/>
    </location>
</feature>
<evidence type="ECO:0000256" key="6">
    <source>
        <dbReference type="ARBA" id="ARBA00022729"/>
    </source>
</evidence>
<feature type="domain" description="Cadherin" evidence="19">
    <location>
        <begin position="258"/>
        <end position="358"/>
    </location>
</feature>
<evidence type="ECO:0000256" key="2">
    <source>
        <dbReference type="ARBA" id="ARBA00004613"/>
    </source>
</evidence>
<feature type="disulfide bond" evidence="15">
    <location>
        <begin position="1175"/>
        <end position="1184"/>
    </location>
</feature>
<comment type="subcellular location">
    <subcellularLocation>
        <location evidence="1">Membrane</location>
    </subcellularLocation>
    <subcellularLocation>
        <location evidence="2">Secreted</location>
    </subcellularLocation>
</comment>
<dbReference type="FunFam" id="2.10.25.10:FF:000122">
    <property type="entry name" value="Protein crumbs homolog 2"/>
    <property type="match status" value="1"/>
</dbReference>
<feature type="domain" description="EGF-like" evidence="18">
    <location>
        <begin position="1111"/>
        <end position="1147"/>
    </location>
</feature>
<evidence type="ECO:0000259" key="19">
    <source>
        <dbReference type="PROSITE" id="PS50268"/>
    </source>
</evidence>
<dbReference type="PANTHER" id="PTHR24025">
    <property type="entry name" value="DESMOGLEIN FAMILY MEMBER"/>
    <property type="match status" value="1"/>
</dbReference>
<sequence length="1550" mass="168311">VEDVVDDDVLTTLYDTFTVTISGLPTTTSTTPTTTATSTTTAAIDVPIEFTSPNYTTYYVCESDQADEEVVALAAKRGDTFDGFSFSIVSPQTKFKINNDTKLVVAGNNSFDAESGETSYNLTLKVVLASDSTKSATVNITIIVDDVNDNYPVFSNLSYSFAILEGSPAGNTIGLVSATDADATAPNNVTFFQINGTAEFKISNKGAITIASNVSLDYAKQSSYSFTVTATDGGTDGSELNSSVNVQVTIETRPKFAYEGVINASISEDIGQQAFVLSISASDSDRSPNPNLMFDLSAAPTVASMFKLNGSNLTTADSTFDFENQTFYPFIVGASDGKYFKYHILQIFVLDVNEPPRFNSSVFTAMVPDNLLGGAIVTTVVATDPDSTAPNNTILSYNINGSSELRISNEGVITLQNGFSLDYRNTPYNLIVTATDGGTNGSALTGTASVIVHIESVPKFSASHVRTALIREDISKQSSVMSLTASDSDAAPNTTLMFDIVSQTPTSPVMFKVIGTTLTTSNETFDYENQTLYSVVVRAYGGKYDSTLSLNISVDDVNDNPPRFNSSVFTKSIVENFTIDGVVVRVAASDNDATPEFANTSYSISAGNENNTFLIDKDTGDIKLQSVPLQQRYNLTVKAQDKNKNSLSSETNLTIIVDGGVVNECVSNPCQNNGTCTSFVNNYLCTCQQGWTGIRCETNVPIEFTSPNYTTYYVCESDQADEEVVALAAKRGDTFDGFSFSIVSPQTKFKINNDKKLVVAGNNSFDAESGETSYNLTLKVVHASDSTKSATVNITIIVDDVNDKYPVFSNLSYSFAILEGSPAGNIIGLVSATDADATAPNNVTSFQINGTAEFIISNRGAITIANNVSLEYAKQSRYSFTVTATDGGTDGSELNSSVNVQVTIETLPKFSASHVRTALIREDISKQSSVMSLTASDRDAAPNPTLMFDIVSQTPTSPVMFKVIGTTLTTSNKTFDFENQTLYSVVVRAYDGKYDSTLSLNISVDDVNDNPPRFNPSVFTKSIVENFTIDGVVVRVAARDDDATPEFAKTSYSISAGNENNTFLIDKDTGDIKLQSVPLQQRYNLMVKAQDKHKNSLSSETNLTIIVDGGVVNECVSNPCQNNGTCTSYVNNYLCTCQQGWTGIRCETNINECEGVVCDNNGTCVDHINSFKCNCSAGWKGTLCKEACTNNTYGRNCAQECQCEPAKLPADVGFPTCDIVTGHCKCSKFWTGAACETDVNECYMVPDPCNIKEKNRVCKNTIPKFDCVCKYGFIETNSTCIEAPKNCGTVNENSKNVTFNLDLTPNCNFSYLSCKEEHLNNANKTCLQLRYADSCEVCDVREGSLVVELNVVVDKNPTKMAQFAQELQSIRDGKEEIVYGDKTYTIQSIYVSTIPLNRTKAGNDTNKHLCEVYAIIAQCNSCEVDKDTNLTYCKEKKQDDLPLLLGLGLGIGLTLILFLMFFVVVVAVILRKKQLPKGDNGPAHRQTPLPVSRRRYKVTSRNAKRGSRDPGEKRVFEKRGKMYDNMKLNGSYSNYGYGQGPLWKESYMNG</sequence>
<dbReference type="InterPro" id="IPR015919">
    <property type="entry name" value="Cadherin-like_sf"/>
</dbReference>
<dbReference type="InterPro" id="IPR000152">
    <property type="entry name" value="EGF-type_Asp/Asn_hydroxyl_site"/>
</dbReference>
<dbReference type="SUPFAM" id="SSF57196">
    <property type="entry name" value="EGF/Laminin"/>
    <property type="match status" value="3"/>
</dbReference>
<proteinExistence type="predicted"/>
<dbReference type="PROSITE" id="PS50026">
    <property type="entry name" value="EGF_3"/>
    <property type="match status" value="3"/>
</dbReference>
<comment type="caution">
    <text evidence="20">The sequence shown here is derived from an EMBL/GenBank/DDBJ whole genome shotgun (WGS) entry which is preliminary data.</text>
</comment>
<dbReference type="SMART" id="SM00112">
    <property type="entry name" value="CA"/>
    <property type="match status" value="10"/>
</dbReference>
<dbReference type="FunFam" id="2.10.25.10:FF:000537">
    <property type="entry name" value="Notch 3"/>
    <property type="match status" value="1"/>
</dbReference>
<evidence type="ECO:0000256" key="5">
    <source>
        <dbReference type="ARBA" id="ARBA00022692"/>
    </source>
</evidence>
<feature type="compositionally biased region" description="Basic residues" evidence="16">
    <location>
        <begin position="1492"/>
        <end position="1505"/>
    </location>
</feature>
<dbReference type="PANTHER" id="PTHR24025:SF23">
    <property type="entry name" value="NEURAL-CADHERIN"/>
    <property type="match status" value="1"/>
</dbReference>
<feature type="domain" description="Cadherin" evidence="19">
    <location>
        <begin position="912"/>
        <end position="1014"/>
    </location>
</feature>
<dbReference type="Pfam" id="PF00008">
    <property type="entry name" value="EGF"/>
    <property type="match status" value="2"/>
</dbReference>
<dbReference type="GO" id="GO:0005911">
    <property type="term" value="C:cell-cell junction"/>
    <property type="evidence" value="ECO:0007669"/>
    <property type="project" value="TreeGrafter"/>
</dbReference>
<evidence type="ECO:0000256" key="15">
    <source>
        <dbReference type="PROSITE-ProRule" id="PRU00076"/>
    </source>
</evidence>
<reference evidence="20" key="2">
    <citation type="submission" date="2020-11" db="EMBL/GenBank/DDBJ databases">
        <authorList>
            <person name="McCartney M.A."/>
            <person name="Auch B."/>
            <person name="Kono T."/>
            <person name="Mallez S."/>
            <person name="Becker A."/>
            <person name="Gohl D.M."/>
            <person name="Silverstein K.A.T."/>
            <person name="Koren S."/>
            <person name="Bechman K.B."/>
            <person name="Herman A."/>
            <person name="Abrahante J.E."/>
            <person name="Garbe J."/>
        </authorList>
    </citation>
    <scope>NUCLEOTIDE SEQUENCE</scope>
    <source>
        <strain evidence="20">Duluth1</strain>
        <tissue evidence="20">Whole animal</tissue>
    </source>
</reference>
<dbReference type="InterPro" id="IPR050971">
    <property type="entry name" value="Cadherin-domain_protein"/>
</dbReference>
<keyword evidence="10 17" id="KW-1133">Transmembrane helix</keyword>
<dbReference type="PRINTS" id="PR00205">
    <property type="entry name" value="CADHERIN"/>
</dbReference>
<keyword evidence="5 17" id="KW-0812">Transmembrane</keyword>
<evidence type="ECO:0000256" key="14">
    <source>
        <dbReference type="PROSITE-ProRule" id="PRU00043"/>
    </source>
</evidence>
<protein>
    <recommendedName>
        <fullName evidence="22">Protocadherin Fat 4</fullName>
    </recommendedName>
</protein>
<dbReference type="InterPro" id="IPR013032">
    <property type="entry name" value="EGF-like_CS"/>
</dbReference>
<dbReference type="PROSITE" id="PS00232">
    <property type="entry name" value="CADHERIN_1"/>
    <property type="match status" value="3"/>
</dbReference>
<evidence type="ECO:0000256" key="13">
    <source>
        <dbReference type="ARBA" id="ARBA00023180"/>
    </source>
</evidence>
<keyword evidence="13" id="KW-0325">Glycoprotein</keyword>
<feature type="domain" description="Cadherin" evidence="19">
    <location>
        <begin position="155"/>
        <end position="256"/>
    </location>
</feature>
<dbReference type="Proteomes" id="UP000828390">
    <property type="component" value="Unassembled WGS sequence"/>
</dbReference>
<dbReference type="InterPro" id="IPR020894">
    <property type="entry name" value="Cadherin_CS"/>
</dbReference>
<dbReference type="InterPro" id="IPR002126">
    <property type="entry name" value="Cadherin-like_dom"/>
</dbReference>
<keyword evidence="6" id="KW-0732">Signal</keyword>
<dbReference type="CDD" id="cd11304">
    <property type="entry name" value="Cadherin_repeat"/>
    <property type="match status" value="10"/>
</dbReference>
<keyword evidence="7" id="KW-0677">Repeat</keyword>
<dbReference type="FunFam" id="2.10.25.10:FF:000784">
    <property type="entry name" value="Uncharacterized protein"/>
    <property type="match status" value="1"/>
</dbReference>
<dbReference type="GO" id="GO:0007156">
    <property type="term" value="P:homophilic cell adhesion via plasma membrane adhesion molecules"/>
    <property type="evidence" value="ECO:0007669"/>
    <property type="project" value="InterPro"/>
</dbReference>
<keyword evidence="8 14" id="KW-0106">Calcium</keyword>
<dbReference type="PROSITE" id="PS01187">
    <property type="entry name" value="EGF_CA"/>
    <property type="match status" value="1"/>
</dbReference>
<feature type="domain" description="Cadherin" evidence="19">
    <location>
        <begin position="809"/>
        <end position="910"/>
    </location>
</feature>
<accession>A0A9D4C4T5</accession>
<dbReference type="GO" id="GO:0005576">
    <property type="term" value="C:extracellular region"/>
    <property type="evidence" value="ECO:0007669"/>
    <property type="project" value="UniProtKB-SubCell"/>
</dbReference>
<evidence type="ECO:0000256" key="12">
    <source>
        <dbReference type="ARBA" id="ARBA00023157"/>
    </source>
</evidence>
<feature type="domain" description="EGF-like" evidence="18">
    <location>
        <begin position="1149"/>
        <end position="1185"/>
    </location>
</feature>
<evidence type="ECO:0000256" key="7">
    <source>
        <dbReference type="ARBA" id="ARBA00022737"/>
    </source>
</evidence>
<feature type="domain" description="Cadherin" evidence="19">
    <location>
        <begin position="1015"/>
        <end position="1107"/>
    </location>
</feature>
<dbReference type="InterPro" id="IPR001881">
    <property type="entry name" value="EGF-like_Ca-bd_dom"/>
</dbReference>